<comment type="catalytic activity">
    <reaction evidence="1">
        <text>ATP + protein L-histidine = ADP + protein N-phospho-L-histidine.</text>
        <dbReference type="EC" id="2.7.13.3"/>
    </reaction>
</comment>
<organism evidence="13 14">
    <name type="scientific">Neisseria shayeganii</name>
    <dbReference type="NCBI Taxonomy" id="607712"/>
    <lineage>
        <taxon>Bacteria</taxon>
        <taxon>Pseudomonadati</taxon>
        <taxon>Pseudomonadota</taxon>
        <taxon>Betaproteobacteria</taxon>
        <taxon>Neisseriales</taxon>
        <taxon>Neisseriaceae</taxon>
        <taxon>Neisseria</taxon>
    </lineage>
</organism>
<keyword evidence="6" id="KW-0418">Kinase</keyword>
<dbReference type="SMART" id="SM00387">
    <property type="entry name" value="HATPase_c"/>
    <property type="match status" value="1"/>
</dbReference>
<evidence type="ECO:0000256" key="9">
    <source>
        <dbReference type="PROSITE-ProRule" id="PRU00110"/>
    </source>
</evidence>
<dbReference type="GO" id="GO:0000155">
    <property type="term" value="F:phosphorelay sensor kinase activity"/>
    <property type="evidence" value="ECO:0007669"/>
    <property type="project" value="UniProtKB-ARBA"/>
</dbReference>
<dbReference type="InterPro" id="IPR003594">
    <property type="entry name" value="HATPase_dom"/>
</dbReference>
<sequence>MQKTHSAQRGKYRSITLSLLVLLVILFGVLAGNYYLTREITNNTNRIEVINRLDDNMQNILTEVQKLALISEASGDAYRKTTNYHQTLGRIQSYQLEVNSLLGVLQAGGQYLPKGNVGGKVSHLSAKVSGNEYEALQSFGARWKDYQDKISLLSSYHNILLNRSVAQYVQINHGEIRAYIEDAYLSNVEESNRLARYATILQAATLAAFITYLLVFVYYFVRRLRKADAQIDLAFREISEIMETVDIGLFLLDRNLTIGDSYSVELENLLARRDLQGQNLMDVLDNMVCEEDLQSTQAFIGQLYNPRVKERLIFSLNPLDCVPLQVAGRRGSIETRYLSFRFKRIYQEQEIERVLVNVSDITSAVLLAQRSEQERAQNDMQLEMLGAILSSDSETIKDFIARARQHAWDINAVLKRQDGSSSVALREKVNAMFRSVHSLKGEAGALKLHGFIALAENIESQLVQHRSNRSLTGEDFLGLTVSLEEMLHLIQLIESLVERTSNSPELNMAGNSSDNYYSKLVADLAKRNRKQVDFICKGVDNMKNEGLRNIVREISVQLLRNAVVHGIETPEQRTAQRKLATGHVRMEVTSVNDMLVLNVEDDGKGIDYEAIRRKAVELGIYDADQAATLEQKHLVRLIFHPGFSTAAEATSDAGRGVGLDIIKDRVISLGGKIHVSSLPNAYTRFSFSFPKDIPWVMKELVTP</sequence>
<dbReference type="InterPro" id="IPR036890">
    <property type="entry name" value="HATPase_C_sf"/>
</dbReference>
<dbReference type="AlphaFoldDB" id="A0A7D7N8J3"/>
<evidence type="ECO:0000259" key="11">
    <source>
        <dbReference type="PROSITE" id="PS50109"/>
    </source>
</evidence>
<feature type="domain" description="HPt" evidence="12">
    <location>
        <begin position="388"/>
        <end position="496"/>
    </location>
</feature>
<dbReference type="PROSITE" id="PS50109">
    <property type="entry name" value="HIS_KIN"/>
    <property type="match status" value="1"/>
</dbReference>
<evidence type="ECO:0000256" key="4">
    <source>
        <dbReference type="ARBA" id="ARBA00022553"/>
    </source>
</evidence>
<dbReference type="InterPro" id="IPR004358">
    <property type="entry name" value="Sig_transdc_His_kin-like_C"/>
</dbReference>
<dbReference type="InterPro" id="IPR008207">
    <property type="entry name" value="Sig_transdc_His_kin_Hpt_dom"/>
</dbReference>
<dbReference type="SUPFAM" id="SSF47226">
    <property type="entry name" value="Histidine-containing phosphotransfer domain, HPT domain"/>
    <property type="match status" value="1"/>
</dbReference>
<dbReference type="Gene3D" id="1.20.120.160">
    <property type="entry name" value="HPT domain"/>
    <property type="match status" value="1"/>
</dbReference>
<dbReference type="Gene3D" id="3.30.565.10">
    <property type="entry name" value="Histidine kinase-like ATPase, C-terminal domain"/>
    <property type="match status" value="1"/>
</dbReference>
<keyword evidence="5" id="KW-0808">Transferase</keyword>
<keyword evidence="10" id="KW-0812">Transmembrane</keyword>
<dbReference type="PANTHER" id="PTHR43395:SF10">
    <property type="entry name" value="CHEMOTAXIS PROTEIN CHEA"/>
    <property type="match status" value="1"/>
</dbReference>
<name>A0A7D7N8J3_9NEIS</name>
<evidence type="ECO:0000256" key="7">
    <source>
        <dbReference type="ARBA" id="ARBA00023012"/>
    </source>
</evidence>
<keyword evidence="7" id="KW-0902">Two-component regulatory system</keyword>
<keyword evidence="10" id="KW-1133">Transmembrane helix</keyword>
<keyword evidence="4 9" id="KW-0597">Phosphoprotein</keyword>
<dbReference type="EC" id="2.7.13.3" evidence="2"/>
<keyword evidence="10" id="KW-0472">Membrane</keyword>
<evidence type="ECO:0000313" key="13">
    <source>
        <dbReference type="EMBL" id="QMT40017.1"/>
    </source>
</evidence>
<evidence type="ECO:0000313" key="14">
    <source>
        <dbReference type="Proteomes" id="UP000514752"/>
    </source>
</evidence>
<evidence type="ECO:0000259" key="12">
    <source>
        <dbReference type="PROSITE" id="PS50894"/>
    </source>
</evidence>
<evidence type="ECO:0000256" key="3">
    <source>
        <dbReference type="ARBA" id="ARBA00021495"/>
    </source>
</evidence>
<comment type="function">
    <text evidence="8">Involved in the transmission of sensory signals from the chemoreceptors to the flagellar motors. CheA is autophosphorylated; it can transfer its phosphate group to either CheB or CheY.</text>
</comment>
<evidence type="ECO:0000256" key="6">
    <source>
        <dbReference type="ARBA" id="ARBA00022777"/>
    </source>
</evidence>
<evidence type="ECO:0000256" key="10">
    <source>
        <dbReference type="SAM" id="Phobius"/>
    </source>
</evidence>
<dbReference type="CDD" id="cd00088">
    <property type="entry name" value="HPT"/>
    <property type="match status" value="1"/>
</dbReference>
<reference evidence="13 14" key="1">
    <citation type="submission" date="2020-07" db="EMBL/GenBank/DDBJ databases">
        <title>Genomic diversity of species in the Neisseriaceae family.</title>
        <authorList>
            <person name="Vincent A.T."/>
            <person name="Bernet E."/>
            <person name="Veyrier F.J."/>
        </authorList>
    </citation>
    <scope>NUCLEOTIDE SEQUENCE [LARGE SCALE GENOMIC DNA]</scope>
    <source>
        <strain evidence="13 14">DSM 22244</strain>
    </source>
</reference>
<gene>
    <name evidence="13" type="ORF">H3L94_09180</name>
</gene>
<feature type="transmembrane region" description="Helical" evidence="10">
    <location>
        <begin position="200"/>
        <end position="221"/>
    </location>
</feature>
<evidence type="ECO:0000256" key="1">
    <source>
        <dbReference type="ARBA" id="ARBA00000085"/>
    </source>
</evidence>
<dbReference type="Pfam" id="PF01627">
    <property type="entry name" value="Hpt"/>
    <property type="match status" value="1"/>
</dbReference>
<dbReference type="Gene3D" id="3.30.450.20">
    <property type="entry name" value="PAS domain"/>
    <property type="match status" value="1"/>
</dbReference>
<dbReference type="KEGG" id="nsg:H3L94_09180"/>
<dbReference type="PROSITE" id="PS50894">
    <property type="entry name" value="HPT"/>
    <property type="match status" value="1"/>
</dbReference>
<dbReference type="EMBL" id="CP059567">
    <property type="protein sequence ID" value="QMT40017.1"/>
    <property type="molecule type" value="Genomic_DNA"/>
</dbReference>
<dbReference type="Proteomes" id="UP000514752">
    <property type="component" value="Chromosome"/>
</dbReference>
<evidence type="ECO:0000256" key="8">
    <source>
        <dbReference type="ARBA" id="ARBA00035100"/>
    </source>
</evidence>
<evidence type="ECO:0000256" key="2">
    <source>
        <dbReference type="ARBA" id="ARBA00012438"/>
    </source>
</evidence>
<protein>
    <recommendedName>
        <fullName evidence="3">Chemotaxis protein CheA</fullName>
        <ecNumber evidence="2">2.7.13.3</ecNumber>
    </recommendedName>
</protein>
<dbReference type="SUPFAM" id="SSF55874">
    <property type="entry name" value="ATPase domain of HSP90 chaperone/DNA topoisomerase II/histidine kinase"/>
    <property type="match status" value="1"/>
</dbReference>
<feature type="modified residue" description="Phosphohistidine" evidence="9">
    <location>
        <position position="437"/>
    </location>
</feature>
<dbReference type="InterPro" id="IPR051315">
    <property type="entry name" value="Bact_Chemotaxis_CheA"/>
</dbReference>
<dbReference type="RefSeq" id="WP_182121774.1">
    <property type="nucleotide sequence ID" value="NZ_CP059567.1"/>
</dbReference>
<dbReference type="Pfam" id="PF02518">
    <property type="entry name" value="HATPase_c"/>
    <property type="match status" value="1"/>
</dbReference>
<evidence type="ECO:0000256" key="5">
    <source>
        <dbReference type="ARBA" id="ARBA00022679"/>
    </source>
</evidence>
<dbReference type="FunFam" id="3.30.565.10:FF:000016">
    <property type="entry name" value="Chemotaxis protein CheA, putative"/>
    <property type="match status" value="1"/>
</dbReference>
<proteinExistence type="predicted"/>
<dbReference type="InterPro" id="IPR005467">
    <property type="entry name" value="His_kinase_dom"/>
</dbReference>
<dbReference type="PRINTS" id="PR00344">
    <property type="entry name" value="BCTRLSENSOR"/>
</dbReference>
<accession>A0A7D7N8J3</accession>
<dbReference type="InterPro" id="IPR036641">
    <property type="entry name" value="HPT_dom_sf"/>
</dbReference>
<feature type="domain" description="Histidine kinase" evidence="11">
    <location>
        <begin position="557"/>
        <end position="693"/>
    </location>
</feature>
<dbReference type="PANTHER" id="PTHR43395">
    <property type="entry name" value="SENSOR HISTIDINE KINASE CHEA"/>
    <property type="match status" value="1"/>
</dbReference>